<dbReference type="EC" id="3.4.19.12" evidence="3"/>
<feature type="compositionally biased region" description="Basic residues" evidence="12">
    <location>
        <begin position="401"/>
        <end position="418"/>
    </location>
</feature>
<evidence type="ECO:0000256" key="10">
    <source>
        <dbReference type="ARBA" id="ARBA00058678"/>
    </source>
</evidence>
<keyword evidence="8 15" id="KW-0378">Hydrolase</keyword>
<dbReference type="GO" id="GO:0016579">
    <property type="term" value="P:protein deubiquitination"/>
    <property type="evidence" value="ECO:0007669"/>
    <property type="project" value="InterPro"/>
</dbReference>
<dbReference type="SUPFAM" id="SSF54001">
    <property type="entry name" value="Cysteine proteinases"/>
    <property type="match status" value="1"/>
</dbReference>
<dbReference type="InterPro" id="IPR001394">
    <property type="entry name" value="Peptidase_C19_UCH"/>
</dbReference>
<keyword evidence="7" id="KW-0833">Ubl conjugation pathway</keyword>
<keyword evidence="4" id="KW-0645">Protease</keyword>
<proteinExistence type="inferred from homology"/>
<evidence type="ECO:0000256" key="3">
    <source>
        <dbReference type="ARBA" id="ARBA00012759"/>
    </source>
</evidence>
<dbReference type="OrthoDB" id="2020758at2759"/>
<dbReference type="InterPro" id="IPR001607">
    <property type="entry name" value="Znf_UBP"/>
</dbReference>
<dbReference type="FunFam" id="3.30.40.10:FF:000900">
    <property type="entry name" value="Ubiquitinyl hydrolase 1"/>
    <property type="match status" value="1"/>
</dbReference>
<reference evidence="15 16" key="1">
    <citation type="journal article" date="2015" name="Proc. Natl. Acad. Sci. U.S.A.">
        <title>The resurrection genome of Boea hygrometrica: A blueprint for survival of dehydration.</title>
        <authorList>
            <person name="Xiao L."/>
            <person name="Yang G."/>
            <person name="Zhang L."/>
            <person name="Yang X."/>
            <person name="Zhao S."/>
            <person name="Ji Z."/>
            <person name="Zhou Q."/>
            <person name="Hu M."/>
            <person name="Wang Y."/>
            <person name="Chen M."/>
            <person name="Xu Y."/>
            <person name="Jin H."/>
            <person name="Xiao X."/>
            <person name="Hu G."/>
            <person name="Bao F."/>
            <person name="Hu Y."/>
            <person name="Wan P."/>
            <person name="Li L."/>
            <person name="Deng X."/>
            <person name="Kuang T."/>
            <person name="Xiang C."/>
            <person name="Zhu J.K."/>
            <person name="Oliver M.J."/>
            <person name="He Y."/>
        </authorList>
    </citation>
    <scope>NUCLEOTIDE SEQUENCE [LARGE SCALE GENOMIC DNA]</scope>
    <source>
        <strain evidence="16">cv. XS01</strain>
    </source>
</reference>
<feature type="region of interest" description="Disordered" evidence="12">
    <location>
        <begin position="388"/>
        <end position="418"/>
    </location>
</feature>
<dbReference type="InterPro" id="IPR013083">
    <property type="entry name" value="Znf_RING/FYVE/PHD"/>
</dbReference>
<dbReference type="GO" id="GO:0008270">
    <property type="term" value="F:zinc ion binding"/>
    <property type="evidence" value="ECO:0007669"/>
    <property type="project" value="UniProtKB-KW"/>
</dbReference>
<sequence>MGKKVKKKARSVQKEKRVPSPSPKVLPEQCGINVETPENDGVAVVKDRGVCPHIDRGIDLDKLSAKLDPSEHFKCEDCRGSALDRRAGRGKNKQGKKGGINSKSESKAIWICLGCGHFSCGGIGLPTTQNSHAVRHARQNHHPLAIHSENLQLLWCFPCDKLVTFEKREDMVESRNVIHKVAKMLKARPSEGSTINVEDVWFGIGSGTSAIKSEYSISNQADERVGYSIRGLINLGNSCFFNSVMQNLLAINELRNCLFELDESVGPLSASLRKLFLETSPETGLKGVINPRSFFDSLCSKAPQFRGYQQQDSHELLRCLLDGLCTEELSAVKHVKSSLAEGTTSIAKTTFIDAIFGGQLSSTVCCLECGHASTIYEPFLDLSLPIPTKKPPSKRMQPVTRGKKIKPPPKQGGRMRSKVNRDERILPTESVSEQSTFIDNNGEVQPRVPPAELPGDSASSMSIDLNTVALDMGLTHQDISHRQEAKNRPEVNNVEEQSVSTDVLTWLDYLEPNQESNDYDVASETYEMSADQGSADKNVFQNDVSLAFTLASSIGVNLESESAVSTMPLDSSCQFNLLDQGIVFHQQDASSQDVEKQNEISQSDEKLSTDHSSIKEVVKLNAHVGHSSELCRQICLIDPTVDACSSGWDDEKLSQVKESEVILLPYKEDVSSSFALLGEELEITSVVVGDEQGSQEFDGFGDLFNEPEVTLELGPSYACEVTDAVNNGVVGNSSDSDPGEVDNSDAPVSVESCLAFFTKPELLSKDEHAWECDNCSKVLQLGTRRKLRKLKSKIVPIGCNDINANGPLESCGNNLHEVEIISGMLENDAFDGSNGGLVPHNQEIHDISNSMLSNHQETKMNMKACQSENQESVMPNFCRGLLECSSFNSQILDSCCGKRDADSIGLTETDLLPEKCESEVSEGEEVDSKTLKVKRDATKSILISRAPSVLTIHLKRFSQDARGRLSKLNGHVNFRDTIDLNPYLNTSCTNGEKRTYRLLGAVEHSGSMRSGHYVAYVRGGQGDSTMWYYASDTHVCQVPLEKVLSCDAYILFYERT</sequence>
<evidence type="ECO:0000256" key="6">
    <source>
        <dbReference type="ARBA" id="ARBA00022771"/>
    </source>
</evidence>
<dbReference type="InterPro" id="IPR018200">
    <property type="entry name" value="USP_CS"/>
</dbReference>
<evidence type="ECO:0000256" key="9">
    <source>
        <dbReference type="ARBA" id="ARBA00022833"/>
    </source>
</evidence>
<feature type="region of interest" description="Disordered" evidence="12">
    <location>
        <begin position="439"/>
        <end position="459"/>
    </location>
</feature>
<dbReference type="Proteomes" id="UP000250235">
    <property type="component" value="Unassembled WGS sequence"/>
</dbReference>
<name>A0A2Z7ATL5_9LAMI</name>
<comment type="catalytic activity">
    <reaction evidence="1">
        <text>Thiol-dependent hydrolysis of ester, thioester, amide, peptide and isopeptide bonds formed by the C-terminal Gly of ubiquitin (a 76-residue protein attached to proteins as an intracellular targeting signal).</text>
        <dbReference type="EC" id="3.4.19.12"/>
    </reaction>
</comment>
<dbReference type="PROSITE" id="PS50271">
    <property type="entry name" value="ZF_UBP"/>
    <property type="match status" value="1"/>
</dbReference>
<dbReference type="GO" id="GO:0004843">
    <property type="term" value="F:cysteine-type deubiquitinase activity"/>
    <property type="evidence" value="ECO:0007669"/>
    <property type="project" value="UniProtKB-EC"/>
</dbReference>
<evidence type="ECO:0000256" key="8">
    <source>
        <dbReference type="ARBA" id="ARBA00022801"/>
    </source>
</evidence>
<evidence type="ECO:0000313" key="15">
    <source>
        <dbReference type="EMBL" id="KZV24718.1"/>
    </source>
</evidence>
<feature type="domain" description="UBP-type" evidence="14">
    <location>
        <begin position="49"/>
        <end position="185"/>
    </location>
</feature>
<dbReference type="Gene3D" id="3.90.70.10">
    <property type="entry name" value="Cysteine proteinases"/>
    <property type="match status" value="2"/>
</dbReference>
<dbReference type="SUPFAM" id="SSF57850">
    <property type="entry name" value="RING/U-box"/>
    <property type="match status" value="1"/>
</dbReference>
<comment type="similarity">
    <text evidence="2">Belongs to the peptidase C19 family.</text>
</comment>
<organism evidence="15 16">
    <name type="scientific">Dorcoceras hygrometricum</name>
    <dbReference type="NCBI Taxonomy" id="472368"/>
    <lineage>
        <taxon>Eukaryota</taxon>
        <taxon>Viridiplantae</taxon>
        <taxon>Streptophyta</taxon>
        <taxon>Embryophyta</taxon>
        <taxon>Tracheophyta</taxon>
        <taxon>Spermatophyta</taxon>
        <taxon>Magnoliopsida</taxon>
        <taxon>eudicotyledons</taxon>
        <taxon>Gunneridae</taxon>
        <taxon>Pentapetalae</taxon>
        <taxon>asterids</taxon>
        <taxon>lamiids</taxon>
        <taxon>Lamiales</taxon>
        <taxon>Gesneriaceae</taxon>
        <taxon>Didymocarpoideae</taxon>
        <taxon>Trichosporeae</taxon>
        <taxon>Loxocarpinae</taxon>
        <taxon>Dorcoceras</taxon>
    </lineage>
</organism>
<dbReference type="InterPro" id="IPR050164">
    <property type="entry name" value="Peptidase_C19"/>
</dbReference>
<dbReference type="PROSITE" id="PS50235">
    <property type="entry name" value="USP_3"/>
    <property type="match status" value="1"/>
</dbReference>
<keyword evidence="9" id="KW-0862">Zinc</keyword>
<accession>A0A2Z7ATL5</accession>
<dbReference type="Pfam" id="PF00443">
    <property type="entry name" value="UCH"/>
    <property type="match status" value="1"/>
</dbReference>
<comment type="function">
    <text evidence="10">Recognizes and hydrolyzes the peptide bond at the C-terminal Gly of ubiquitin. Involved in the processing of poly-ubiquitin precursors as well as that of ubiquitinated proteins. Is involved in resistance to the arginine analog canavanine (CAN).</text>
</comment>
<dbReference type="GO" id="GO:0005829">
    <property type="term" value="C:cytosol"/>
    <property type="evidence" value="ECO:0007669"/>
    <property type="project" value="TreeGrafter"/>
</dbReference>
<evidence type="ECO:0000256" key="5">
    <source>
        <dbReference type="ARBA" id="ARBA00022723"/>
    </source>
</evidence>
<gene>
    <name evidence="15" type="ORF">F511_28169</name>
</gene>
<evidence type="ECO:0000256" key="11">
    <source>
        <dbReference type="PROSITE-ProRule" id="PRU00502"/>
    </source>
</evidence>
<evidence type="ECO:0000259" key="13">
    <source>
        <dbReference type="PROSITE" id="PS50235"/>
    </source>
</evidence>
<dbReference type="AlphaFoldDB" id="A0A2Z7ATL5"/>
<dbReference type="GO" id="GO:0005634">
    <property type="term" value="C:nucleus"/>
    <property type="evidence" value="ECO:0007669"/>
    <property type="project" value="TreeGrafter"/>
</dbReference>
<protein>
    <recommendedName>
        <fullName evidence="3">ubiquitinyl hydrolase 1</fullName>
        <ecNumber evidence="3">3.4.19.12</ecNumber>
    </recommendedName>
</protein>
<dbReference type="PROSITE" id="PS00972">
    <property type="entry name" value="USP_1"/>
    <property type="match status" value="1"/>
</dbReference>
<dbReference type="InterPro" id="IPR028889">
    <property type="entry name" value="USP"/>
</dbReference>
<keyword evidence="6 11" id="KW-0863">Zinc-finger</keyword>
<dbReference type="InterPro" id="IPR038765">
    <property type="entry name" value="Papain-like_cys_pep_sf"/>
</dbReference>
<keyword evidence="16" id="KW-1185">Reference proteome</keyword>
<dbReference type="PANTHER" id="PTHR24006">
    <property type="entry name" value="UBIQUITIN CARBOXYL-TERMINAL HYDROLASE"/>
    <property type="match status" value="1"/>
</dbReference>
<dbReference type="PANTHER" id="PTHR24006:SF781">
    <property type="entry name" value="LD34905P"/>
    <property type="match status" value="1"/>
</dbReference>
<keyword evidence="5" id="KW-0479">Metal-binding</keyword>
<evidence type="ECO:0000313" key="16">
    <source>
        <dbReference type="Proteomes" id="UP000250235"/>
    </source>
</evidence>
<evidence type="ECO:0000256" key="7">
    <source>
        <dbReference type="ARBA" id="ARBA00022786"/>
    </source>
</evidence>
<dbReference type="GO" id="GO:0006508">
    <property type="term" value="P:proteolysis"/>
    <property type="evidence" value="ECO:0007669"/>
    <property type="project" value="UniProtKB-KW"/>
</dbReference>
<dbReference type="Pfam" id="PF02148">
    <property type="entry name" value="zf-UBP"/>
    <property type="match status" value="1"/>
</dbReference>
<feature type="compositionally biased region" description="Basic residues" evidence="12">
    <location>
        <begin position="1"/>
        <end position="11"/>
    </location>
</feature>
<evidence type="ECO:0000256" key="12">
    <source>
        <dbReference type="SAM" id="MobiDB-lite"/>
    </source>
</evidence>
<evidence type="ECO:0000256" key="1">
    <source>
        <dbReference type="ARBA" id="ARBA00000707"/>
    </source>
</evidence>
<feature type="domain" description="USP" evidence="13">
    <location>
        <begin position="230"/>
        <end position="1056"/>
    </location>
</feature>
<evidence type="ECO:0000256" key="2">
    <source>
        <dbReference type="ARBA" id="ARBA00009085"/>
    </source>
</evidence>
<dbReference type="Gene3D" id="3.30.40.10">
    <property type="entry name" value="Zinc/RING finger domain, C3HC4 (zinc finger)"/>
    <property type="match status" value="1"/>
</dbReference>
<evidence type="ECO:0000256" key="4">
    <source>
        <dbReference type="ARBA" id="ARBA00022670"/>
    </source>
</evidence>
<dbReference type="EMBL" id="KV012529">
    <property type="protein sequence ID" value="KZV24718.1"/>
    <property type="molecule type" value="Genomic_DNA"/>
</dbReference>
<dbReference type="SMART" id="SM00290">
    <property type="entry name" value="ZnF_UBP"/>
    <property type="match status" value="1"/>
</dbReference>
<feature type="region of interest" description="Disordered" evidence="12">
    <location>
        <begin position="1"/>
        <end position="33"/>
    </location>
</feature>
<evidence type="ECO:0000259" key="14">
    <source>
        <dbReference type="PROSITE" id="PS50271"/>
    </source>
</evidence>